<evidence type="ECO:0000313" key="10">
    <source>
        <dbReference type="Proteomes" id="UP000243217"/>
    </source>
</evidence>
<feature type="transmembrane region" description="Helical" evidence="7">
    <location>
        <begin position="285"/>
        <end position="307"/>
    </location>
</feature>
<dbReference type="InterPro" id="IPR011701">
    <property type="entry name" value="MFS"/>
</dbReference>
<feature type="transmembrane region" description="Helical" evidence="7">
    <location>
        <begin position="7"/>
        <end position="27"/>
    </location>
</feature>
<keyword evidence="2" id="KW-0813">Transport</keyword>
<dbReference type="GO" id="GO:0022857">
    <property type="term" value="F:transmembrane transporter activity"/>
    <property type="evidence" value="ECO:0007669"/>
    <property type="project" value="InterPro"/>
</dbReference>
<dbReference type="PROSITE" id="PS50850">
    <property type="entry name" value="MFS"/>
    <property type="match status" value="1"/>
</dbReference>
<feature type="transmembrane region" description="Helical" evidence="7">
    <location>
        <begin position="446"/>
        <end position="466"/>
    </location>
</feature>
<accession>A0A1V9ZYN7</accession>
<feature type="transmembrane region" description="Helical" evidence="7">
    <location>
        <begin position="51"/>
        <end position="74"/>
    </location>
</feature>
<evidence type="ECO:0000256" key="2">
    <source>
        <dbReference type="ARBA" id="ARBA00022448"/>
    </source>
</evidence>
<comment type="caution">
    <text evidence="9">The sequence shown here is derived from an EMBL/GenBank/DDBJ whole genome shotgun (WGS) entry which is preliminary data.</text>
</comment>
<evidence type="ECO:0000256" key="6">
    <source>
        <dbReference type="ARBA" id="ARBA00024338"/>
    </source>
</evidence>
<keyword evidence="10" id="KW-1185">Reference proteome</keyword>
<feature type="domain" description="Major facilitator superfamily (MFS) profile" evidence="8">
    <location>
        <begin position="9"/>
        <end position="469"/>
    </location>
</feature>
<dbReference type="STRING" id="74557.A0A1V9ZYN7"/>
<evidence type="ECO:0000313" key="9">
    <source>
        <dbReference type="EMBL" id="OQS03135.1"/>
    </source>
</evidence>
<dbReference type="Gene3D" id="1.20.1250.20">
    <property type="entry name" value="MFS general substrate transporter like domains"/>
    <property type="match status" value="1"/>
</dbReference>
<dbReference type="PANTHER" id="PTHR23505:SF79">
    <property type="entry name" value="PROTEIN SPINSTER"/>
    <property type="match status" value="1"/>
</dbReference>
<evidence type="ECO:0000256" key="4">
    <source>
        <dbReference type="ARBA" id="ARBA00022989"/>
    </source>
</evidence>
<evidence type="ECO:0000256" key="5">
    <source>
        <dbReference type="ARBA" id="ARBA00023136"/>
    </source>
</evidence>
<comment type="similarity">
    <text evidence="6">Belongs to the major facilitator superfamily. Spinster (TC 2.A.1.49) family.</text>
</comment>
<name>A0A1V9ZYN7_9STRA</name>
<feature type="transmembrane region" description="Helical" evidence="7">
    <location>
        <begin position="81"/>
        <end position="104"/>
    </location>
</feature>
<dbReference type="AlphaFoldDB" id="A0A1V9ZYN7"/>
<dbReference type="InterPro" id="IPR036259">
    <property type="entry name" value="MFS_trans_sf"/>
</dbReference>
<feature type="transmembrane region" description="Helical" evidence="7">
    <location>
        <begin position="174"/>
        <end position="194"/>
    </location>
</feature>
<keyword evidence="3 7" id="KW-0812">Transmembrane</keyword>
<keyword evidence="5 7" id="KW-0472">Membrane</keyword>
<dbReference type="PANTHER" id="PTHR23505">
    <property type="entry name" value="SPINSTER"/>
    <property type="match status" value="1"/>
</dbReference>
<dbReference type="InterPro" id="IPR020846">
    <property type="entry name" value="MFS_dom"/>
</dbReference>
<feature type="transmembrane region" description="Helical" evidence="7">
    <location>
        <begin position="328"/>
        <end position="347"/>
    </location>
</feature>
<organism evidence="9 10">
    <name type="scientific">Thraustotheca clavata</name>
    <dbReference type="NCBI Taxonomy" id="74557"/>
    <lineage>
        <taxon>Eukaryota</taxon>
        <taxon>Sar</taxon>
        <taxon>Stramenopiles</taxon>
        <taxon>Oomycota</taxon>
        <taxon>Saprolegniomycetes</taxon>
        <taxon>Saprolegniales</taxon>
        <taxon>Achlyaceae</taxon>
        <taxon>Thraustotheca</taxon>
    </lineage>
</organism>
<dbReference type="EMBL" id="JNBS01000987">
    <property type="protein sequence ID" value="OQS03135.1"/>
    <property type="molecule type" value="Genomic_DNA"/>
</dbReference>
<dbReference type="Pfam" id="PF07690">
    <property type="entry name" value="MFS_1"/>
    <property type="match status" value="1"/>
</dbReference>
<proteinExistence type="inferred from homology"/>
<dbReference type="GO" id="GO:0016020">
    <property type="term" value="C:membrane"/>
    <property type="evidence" value="ECO:0007669"/>
    <property type="project" value="UniProtKB-SubCell"/>
</dbReference>
<feature type="transmembrane region" description="Helical" evidence="7">
    <location>
        <begin position="353"/>
        <end position="379"/>
    </location>
</feature>
<comment type="subcellular location">
    <subcellularLocation>
        <location evidence="1">Membrane</location>
        <topology evidence="1">Multi-pass membrane protein</topology>
    </subcellularLocation>
</comment>
<feature type="transmembrane region" description="Helical" evidence="7">
    <location>
        <begin position="255"/>
        <end position="279"/>
    </location>
</feature>
<gene>
    <name evidence="9" type="ORF">THRCLA_04567</name>
</gene>
<dbReference type="OrthoDB" id="6770063at2759"/>
<dbReference type="SUPFAM" id="SSF103473">
    <property type="entry name" value="MFS general substrate transporter"/>
    <property type="match status" value="1"/>
</dbReference>
<evidence type="ECO:0000256" key="3">
    <source>
        <dbReference type="ARBA" id="ARBA00022692"/>
    </source>
</evidence>
<keyword evidence="4 7" id="KW-1133">Transmembrane helix</keyword>
<dbReference type="InterPro" id="IPR044770">
    <property type="entry name" value="MFS_spinster-like"/>
</dbReference>
<protein>
    <submittedName>
        <fullName evidence="9">Major Facilitator Superfamily (MFS)</fullName>
    </submittedName>
</protein>
<feature type="transmembrane region" description="Helical" evidence="7">
    <location>
        <begin position="143"/>
        <end position="162"/>
    </location>
</feature>
<reference evidence="9 10" key="1">
    <citation type="journal article" date="2014" name="Genome Biol. Evol.">
        <title>The secreted proteins of Achlya hypogyna and Thraustotheca clavata identify the ancestral oomycete secretome and reveal gene acquisitions by horizontal gene transfer.</title>
        <authorList>
            <person name="Misner I."/>
            <person name="Blouin N."/>
            <person name="Leonard G."/>
            <person name="Richards T.A."/>
            <person name="Lane C.E."/>
        </authorList>
    </citation>
    <scope>NUCLEOTIDE SEQUENCE [LARGE SCALE GENOMIC DNA]</scope>
    <source>
        <strain evidence="9 10">ATCC 34112</strain>
    </source>
</reference>
<dbReference type="Proteomes" id="UP000243217">
    <property type="component" value="Unassembled WGS sequence"/>
</dbReference>
<evidence type="ECO:0000256" key="1">
    <source>
        <dbReference type="ARBA" id="ARBA00004141"/>
    </source>
</evidence>
<evidence type="ECO:0000259" key="8">
    <source>
        <dbReference type="PROSITE" id="PS50850"/>
    </source>
</evidence>
<sequence>MLLNKPVHVFALLCVLNLFNFIDRGIIPGAPIQFQAFIQTTYGVPPQHVSVYMGILVSAFIASFSIAICIFGYLSMSRRPFFLAAIGLSFWLLSLVICGLAKSFDSFYMLLFGRILSGVGESSFHATTPSFIDDFAPPGKKSLWLGIFYSGMAAGTAIGYSYGSLMALTIGWDFAYYIIALLMAPLVYACFYWIPDTLNQPFGKDNHQRNDTHVLVVDHNAPHDVALLCEAQVSAGIECLAILKDPIFITSSIGLASYSFSIAGMSAFMPSILIGYGFLGEKYAATIFGLIAIVGGLVGAPLGGLLLDWSCREHKEHIAFRVFTSAKQMLIFMSLGVLCLFLSVYFVDTHLLYYIFLCIGILCLLSTPASTTVVVLLSFPKARRGFAVGLCTFFLHLFGDVPSPMILGALKDIWAPNCGSIVQEDGTLALDPLCYLDQSGLTLTLIFAYGWLMIGITMWIVTFFIARSRLLKDQPSAHRDTDTISSP</sequence>
<evidence type="ECO:0000256" key="7">
    <source>
        <dbReference type="SAM" id="Phobius"/>
    </source>
</evidence>